<keyword evidence="4 7" id="KW-0720">Serine protease</keyword>
<evidence type="ECO:0000259" key="9">
    <source>
        <dbReference type="PROSITE" id="PS50240"/>
    </source>
</evidence>
<dbReference type="SMART" id="SM00020">
    <property type="entry name" value="Tryp_SPc"/>
    <property type="match status" value="1"/>
</dbReference>
<evidence type="ECO:0000256" key="3">
    <source>
        <dbReference type="ARBA" id="ARBA00022801"/>
    </source>
</evidence>
<keyword evidence="8" id="KW-0964">Secreted</keyword>
<evidence type="ECO:0000256" key="8">
    <source>
        <dbReference type="RuleBase" id="RU366078"/>
    </source>
</evidence>
<evidence type="ECO:0000256" key="7">
    <source>
        <dbReference type="RuleBase" id="RU363034"/>
    </source>
</evidence>
<dbReference type="InterPro" id="IPR033116">
    <property type="entry name" value="TRYPSIN_SER"/>
</dbReference>
<dbReference type="InterPro" id="IPR001254">
    <property type="entry name" value="Trypsin_dom"/>
</dbReference>
<keyword evidence="11" id="KW-1185">Reference proteome</keyword>
<evidence type="ECO:0000256" key="1">
    <source>
        <dbReference type="ARBA" id="ARBA00022670"/>
    </source>
</evidence>
<dbReference type="InterPro" id="IPR001314">
    <property type="entry name" value="Peptidase_S1A"/>
</dbReference>
<keyword evidence="1 7" id="KW-0645">Protease</keyword>
<dbReference type="PANTHER" id="PTHR24256">
    <property type="entry name" value="TRYPTASE-RELATED"/>
    <property type="match status" value="1"/>
</dbReference>
<dbReference type="EC" id="3.4.21.-" evidence="7"/>
<comment type="similarity">
    <text evidence="6 8">Belongs to the peptidase S1 family. CLIP subfamily.</text>
</comment>
<proteinExistence type="inferred from homology"/>
<dbReference type="PROSITE" id="PS00135">
    <property type="entry name" value="TRYPSIN_SER"/>
    <property type="match status" value="1"/>
</dbReference>
<evidence type="ECO:0000313" key="11">
    <source>
        <dbReference type="Proteomes" id="UP001162164"/>
    </source>
</evidence>
<evidence type="ECO:0000256" key="2">
    <source>
        <dbReference type="ARBA" id="ARBA00022729"/>
    </source>
</evidence>
<dbReference type="Gene3D" id="2.40.10.10">
    <property type="entry name" value="Trypsin-like serine proteases"/>
    <property type="match status" value="2"/>
</dbReference>
<dbReference type="InterPro" id="IPR018114">
    <property type="entry name" value="TRYPSIN_HIS"/>
</dbReference>
<evidence type="ECO:0000256" key="4">
    <source>
        <dbReference type="ARBA" id="ARBA00022825"/>
    </source>
</evidence>
<dbReference type="InterPro" id="IPR009003">
    <property type="entry name" value="Peptidase_S1_PA"/>
</dbReference>
<comment type="caution">
    <text evidence="10">The sequence shown here is derived from an EMBL/GenBank/DDBJ whole genome shotgun (WGS) entry which is preliminary data.</text>
</comment>
<comment type="domain">
    <text evidence="8">The clip domain consists of 35-55 residues which are 'knitted' together usually by 3 conserved disulfide bonds forming a clip-like compact structure.</text>
</comment>
<dbReference type="Proteomes" id="UP001162164">
    <property type="component" value="Unassembled WGS sequence"/>
</dbReference>
<dbReference type="InterPro" id="IPR043504">
    <property type="entry name" value="Peptidase_S1_PA_chymotrypsin"/>
</dbReference>
<dbReference type="Pfam" id="PF00089">
    <property type="entry name" value="Trypsin"/>
    <property type="match status" value="1"/>
</dbReference>
<dbReference type="InterPro" id="IPR051487">
    <property type="entry name" value="Ser/Thr_Proteases_Immune/Dev"/>
</dbReference>
<comment type="subcellular location">
    <subcellularLocation>
        <location evidence="8">Secreted</location>
    </subcellularLocation>
</comment>
<dbReference type="PRINTS" id="PR00722">
    <property type="entry name" value="CHYMOTRYPSIN"/>
</dbReference>
<dbReference type="Gene3D" id="3.30.1640.30">
    <property type="match status" value="1"/>
</dbReference>
<evidence type="ECO:0000313" key="10">
    <source>
        <dbReference type="EMBL" id="KAJ8982918.1"/>
    </source>
</evidence>
<dbReference type="EMBL" id="JAPWTJ010000100">
    <property type="protein sequence ID" value="KAJ8982918.1"/>
    <property type="molecule type" value="Genomic_DNA"/>
</dbReference>
<keyword evidence="5" id="KW-1015">Disulfide bond</keyword>
<dbReference type="CDD" id="cd00190">
    <property type="entry name" value="Tryp_SPc"/>
    <property type="match status" value="1"/>
</dbReference>
<dbReference type="InterPro" id="IPR038565">
    <property type="entry name" value="CLIP_sf"/>
</dbReference>
<dbReference type="SUPFAM" id="SSF50494">
    <property type="entry name" value="Trypsin-like serine proteases"/>
    <property type="match status" value="1"/>
</dbReference>
<evidence type="ECO:0000256" key="6">
    <source>
        <dbReference type="ARBA" id="ARBA00024195"/>
    </source>
</evidence>
<dbReference type="PROSITE" id="PS00134">
    <property type="entry name" value="TRYPSIN_HIS"/>
    <property type="match status" value="1"/>
</dbReference>
<protein>
    <recommendedName>
        <fullName evidence="8">CLIP domain-containing serine protease</fullName>
        <ecNumber evidence="7">3.4.21.-</ecNumber>
    </recommendedName>
</protein>
<keyword evidence="2" id="KW-0732">Signal</keyword>
<dbReference type="InterPro" id="IPR022700">
    <property type="entry name" value="CLIP"/>
</dbReference>
<sequence>MAPTKAIEVRTGLPLLYLAVKHEAMRSAYRLSGLGHWKYKEQRYGQDRAHYESQSNPKDWDLITFDNNYSLGQLSHPSTVMKHFPPRYVIYRGGNTTPRSVIFYSAFSDEQEEGTGKESAWLLINARNFFTILQKRPIKSSDADFLRRSQCGFEGTLPKVCCALESSAQQVTTEHVNLNDVSPVSSNLLPENCGGSIEDRIVGGKETALGEFPWMALIEYERENGARGFYCGGVLISKRYILTAAHCVKGKDLPRSWKLVSVRLGEHNTDTDTDCETLASTTVCSSPPENILVEERIAHDQYVPDDANQYHDIAILRLARDVKFTEYVRPICLPRSRNERSQNLTGKAVTVAGWGKTESRSESSVKLKLQMKVKANDDCTKTYRRANVNLNGGQLCAGGEKGKDSCRGDSGGPLMNYGVDETGDLSWYSVGVVSFGPSPCGMEGWPGVYTKVANYVPWIISKLRP</sequence>
<feature type="domain" description="Peptidase S1" evidence="9">
    <location>
        <begin position="201"/>
        <end position="464"/>
    </location>
</feature>
<dbReference type="Pfam" id="PF12032">
    <property type="entry name" value="CLIP"/>
    <property type="match status" value="1"/>
</dbReference>
<accession>A0ABQ9JXW7</accession>
<gene>
    <name evidence="10" type="ORF">NQ317_004574</name>
</gene>
<dbReference type="PROSITE" id="PS50240">
    <property type="entry name" value="TRYPSIN_DOM"/>
    <property type="match status" value="1"/>
</dbReference>
<evidence type="ECO:0000256" key="5">
    <source>
        <dbReference type="ARBA" id="ARBA00023157"/>
    </source>
</evidence>
<reference evidence="10" key="1">
    <citation type="journal article" date="2023" name="Insect Mol. Biol.">
        <title>Genome sequencing provides insights into the evolution of gene families encoding plant cell wall-degrading enzymes in longhorned beetles.</title>
        <authorList>
            <person name="Shin N.R."/>
            <person name="Okamura Y."/>
            <person name="Kirsch R."/>
            <person name="Pauchet Y."/>
        </authorList>
    </citation>
    <scope>NUCLEOTIDE SEQUENCE</scope>
    <source>
        <strain evidence="10">MMC_N1</strain>
    </source>
</reference>
<name>A0ABQ9JXW7_9CUCU</name>
<organism evidence="10 11">
    <name type="scientific">Molorchus minor</name>
    <dbReference type="NCBI Taxonomy" id="1323400"/>
    <lineage>
        <taxon>Eukaryota</taxon>
        <taxon>Metazoa</taxon>
        <taxon>Ecdysozoa</taxon>
        <taxon>Arthropoda</taxon>
        <taxon>Hexapoda</taxon>
        <taxon>Insecta</taxon>
        <taxon>Pterygota</taxon>
        <taxon>Neoptera</taxon>
        <taxon>Endopterygota</taxon>
        <taxon>Coleoptera</taxon>
        <taxon>Polyphaga</taxon>
        <taxon>Cucujiformia</taxon>
        <taxon>Chrysomeloidea</taxon>
        <taxon>Cerambycidae</taxon>
        <taxon>Lamiinae</taxon>
        <taxon>Monochamini</taxon>
        <taxon>Molorchus</taxon>
    </lineage>
</organism>
<keyword evidence="3 7" id="KW-0378">Hydrolase</keyword>